<gene>
    <name evidence="1" type="ORF">ABHD89_001050</name>
</gene>
<proteinExistence type="predicted"/>
<keyword evidence="2" id="KW-1185">Reference proteome</keyword>
<reference evidence="1 2" key="1">
    <citation type="submission" date="2024-05" db="EMBL/GenBank/DDBJ databases">
        <title>Genomic Encyclopedia of Type Strains, Phase IV (KMG-IV): sequencing the most valuable type-strain genomes for metagenomic binning, comparative biology and taxonomic classification.</title>
        <authorList>
            <person name="Goeker M."/>
        </authorList>
    </citation>
    <scope>NUCLEOTIDE SEQUENCE [LARGE SCALE GENOMIC DNA]</scope>
    <source>
        <strain evidence="1 2">DSM 25286</strain>
    </source>
</reference>
<comment type="caution">
    <text evidence="1">The sequence shown here is derived from an EMBL/GenBank/DDBJ whole genome shotgun (WGS) entry which is preliminary data.</text>
</comment>
<dbReference type="Proteomes" id="UP001549019">
    <property type="component" value="Unassembled WGS sequence"/>
</dbReference>
<organism evidence="1 2">
    <name type="scientific">Salinicoccus halitifaciens</name>
    <dbReference type="NCBI Taxonomy" id="1073415"/>
    <lineage>
        <taxon>Bacteria</taxon>
        <taxon>Bacillati</taxon>
        <taxon>Bacillota</taxon>
        <taxon>Bacilli</taxon>
        <taxon>Bacillales</taxon>
        <taxon>Staphylococcaceae</taxon>
        <taxon>Salinicoccus</taxon>
    </lineage>
</organism>
<accession>A0ABV2E899</accession>
<protein>
    <submittedName>
        <fullName evidence="1">Uncharacterized protein</fullName>
    </submittedName>
</protein>
<evidence type="ECO:0000313" key="1">
    <source>
        <dbReference type="EMBL" id="MET3110648.1"/>
    </source>
</evidence>
<dbReference type="EMBL" id="JBDZDV010000002">
    <property type="protein sequence ID" value="MET3110648.1"/>
    <property type="molecule type" value="Genomic_DNA"/>
</dbReference>
<evidence type="ECO:0000313" key="2">
    <source>
        <dbReference type="Proteomes" id="UP001549019"/>
    </source>
</evidence>
<sequence>MNKIEYQNNENHPQTAKSVGGLIFGKSIISASSVNPSLKIHLNFNFRFHD</sequence>
<name>A0ABV2E899_9STAP</name>